<dbReference type="GO" id="GO:0050660">
    <property type="term" value="F:flavin adenine dinucleotide binding"/>
    <property type="evidence" value="ECO:0007669"/>
    <property type="project" value="InterPro"/>
</dbReference>
<dbReference type="InterPro" id="IPR020946">
    <property type="entry name" value="Flavin_mOase-like"/>
</dbReference>
<evidence type="ECO:0000256" key="3">
    <source>
        <dbReference type="ARBA" id="ARBA00022827"/>
    </source>
</evidence>
<dbReference type="GO" id="GO:0050661">
    <property type="term" value="F:NADP binding"/>
    <property type="evidence" value="ECO:0007669"/>
    <property type="project" value="InterPro"/>
</dbReference>
<dbReference type="PRINTS" id="PR00411">
    <property type="entry name" value="PNDRDTASEI"/>
</dbReference>
<dbReference type="RefSeq" id="WP_084521607.1">
    <property type="nucleotide sequence ID" value="NZ_JABELX010000004.1"/>
</dbReference>
<keyword evidence="6" id="KW-1185">Reference proteome</keyword>
<evidence type="ECO:0000313" key="5">
    <source>
        <dbReference type="EMBL" id="NNH70896.1"/>
    </source>
</evidence>
<dbReference type="PANTHER" id="PTHR42877:SF4">
    <property type="entry name" value="FAD_NAD(P)-BINDING DOMAIN-CONTAINING PROTEIN-RELATED"/>
    <property type="match status" value="1"/>
</dbReference>
<dbReference type="PANTHER" id="PTHR42877">
    <property type="entry name" value="L-ORNITHINE N(5)-MONOOXYGENASE-RELATED"/>
    <property type="match status" value="1"/>
</dbReference>
<proteinExistence type="inferred from homology"/>
<dbReference type="GO" id="GO:0004499">
    <property type="term" value="F:N,N-dimethylaniline monooxygenase activity"/>
    <property type="evidence" value="ECO:0007669"/>
    <property type="project" value="InterPro"/>
</dbReference>
<gene>
    <name evidence="5" type="ORF">HLB23_13655</name>
</gene>
<dbReference type="SUPFAM" id="SSF51905">
    <property type="entry name" value="FAD/NAD(P)-binding domain"/>
    <property type="match status" value="1"/>
</dbReference>
<dbReference type="Proteomes" id="UP000586827">
    <property type="component" value="Unassembled WGS sequence"/>
</dbReference>
<comment type="similarity">
    <text evidence="1">Belongs to the FAD-binding monooxygenase family.</text>
</comment>
<dbReference type="InterPro" id="IPR036188">
    <property type="entry name" value="FAD/NAD-bd_sf"/>
</dbReference>
<dbReference type="AlphaFoldDB" id="A0A849C0C3"/>
<evidence type="ECO:0000256" key="1">
    <source>
        <dbReference type="ARBA" id="ARBA00010139"/>
    </source>
</evidence>
<evidence type="ECO:0000313" key="6">
    <source>
        <dbReference type="Proteomes" id="UP000586827"/>
    </source>
</evidence>
<reference evidence="5 6" key="1">
    <citation type="submission" date="2020-05" db="EMBL/GenBank/DDBJ databases">
        <title>MicrobeNet Type strains.</title>
        <authorList>
            <person name="Nicholson A.C."/>
        </authorList>
    </citation>
    <scope>NUCLEOTIDE SEQUENCE [LARGE SCALE GENOMIC DNA]</scope>
    <source>
        <strain evidence="5 6">JCM 3224</strain>
    </source>
</reference>
<evidence type="ECO:0000256" key="2">
    <source>
        <dbReference type="ARBA" id="ARBA00022630"/>
    </source>
</evidence>
<sequence>MSNGADVTANGALRTGLRYVVIGGGAAGILSAVRLRERGQGNFVVYEKRHRIGGTWQDNRYPGLHCDVPSHAYTFSFAPYAEWKSYFARGPEIRGYFEYVVDKFGVRPWIELNSEVTECIFSDEDGRWHLTLSDGRTDVADVILAASGVLHHPKIPDIDGLEDFKGQWCHSAQWRDDIQTRGKRVGVVGSGSTGTQIVAELTEEAAELVHFSRTPQWILQLPQFDYTDDDRERFRANPALIDEIRYGEEYQAFLKTYYTAVVNSDSPEYQALDAAIRQNLEDSVKDPALREKLRPDFLPMCKRLVMSWSYYDAIQRPNAVLETNEINHLDETGVVLADGTRREIDTLVLATGFKVDSFIRPTKVVGVNGVDLNDVWEERAVAYRSISVPGFPNMFYLNGPNAPVGNFSLIEIAELQWKYFEHLLDKIDSGEYTHVTATQEALDEYETERQAAAKNTIFASGCTSWYLDKHGIPAGWPWSFFEFERTMQKPILADYTLTTRVCENNARTRWLTARPT</sequence>
<dbReference type="EMBL" id="JABELX010000004">
    <property type="protein sequence ID" value="NNH70896.1"/>
    <property type="molecule type" value="Genomic_DNA"/>
</dbReference>
<keyword evidence="3" id="KW-0274">FAD</keyword>
<protein>
    <submittedName>
        <fullName evidence="5">NAD(P)/FAD-dependent oxidoreductase</fullName>
    </submittedName>
</protein>
<organism evidence="5 6">
    <name type="scientific">Nocardia uniformis</name>
    <dbReference type="NCBI Taxonomy" id="53432"/>
    <lineage>
        <taxon>Bacteria</taxon>
        <taxon>Bacillati</taxon>
        <taxon>Actinomycetota</taxon>
        <taxon>Actinomycetes</taxon>
        <taxon>Mycobacteriales</taxon>
        <taxon>Nocardiaceae</taxon>
        <taxon>Nocardia</taxon>
    </lineage>
</organism>
<dbReference type="InterPro" id="IPR051209">
    <property type="entry name" value="FAD-bind_Monooxygenase_sf"/>
</dbReference>
<dbReference type="Gene3D" id="3.50.50.60">
    <property type="entry name" value="FAD/NAD(P)-binding domain"/>
    <property type="match status" value="2"/>
</dbReference>
<evidence type="ECO:0000256" key="4">
    <source>
        <dbReference type="ARBA" id="ARBA00023002"/>
    </source>
</evidence>
<comment type="caution">
    <text evidence="5">The sequence shown here is derived from an EMBL/GenBank/DDBJ whole genome shotgun (WGS) entry which is preliminary data.</text>
</comment>
<name>A0A849C0C3_9NOCA</name>
<dbReference type="PRINTS" id="PR00368">
    <property type="entry name" value="FADPNR"/>
</dbReference>
<dbReference type="Pfam" id="PF00743">
    <property type="entry name" value="FMO-like"/>
    <property type="match status" value="1"/>
</dbReference>
<keyword evidence="2" id="KW-0285">Flavoprotein</keyword>
<accession>A0A849C0C3</accession>
<keyword evidence="4" id="KW-0560">Oxidoreductase</keyword>